<reference evidence="4" key="1">
    <citation type="submission" date="2019-10" db="EMBL/GenBank/DDBJ databases">
        <authorList>
            <consortium name="DOE Joint Genome Institute"/>
            <person name="Kuo A."/>
            <person name="Miyauchi S."/>
            <person name="Kiss E."/>
            <person name="Drula E."/>
            <person name="Kohler A."/>
            <person name="Sanchez-Garcia M."/>
            <person name="Andreopoulos B."/>
            <person name="Barry K.W."/>
            <person name="Bonito G."/>
            <person name="Buee M."/>
            <person name="Carver A."/>
            <person name="Chen C."/>
            <person name="Cichocki N."/>
            <person name="Clum A."/>
            <person name="Culley D."/>
            <person name="Crous P.W."/>
            <person name="Fauchery L."/>
            <person name="Girlanda M."/>
            <person name="Hayes R."/>
            <person name="Keri Z."/>
            <person name="LaButti K."/>
            <person name="Lipzen A."/>
            <person name="Lombard V."/>
            <person name="Magnuson J."/>
            <person name="Maillard F."/>
            <person name="Morin E."/>
            <person name="Murat C."/>
            <person name="Nolan M."/>
            <person name="Ohm R."/>
            <person name="Pangilinan J."/>
            <person name="Pereira M."/>
            <person name="Perotto S."/>
            <person name="Peter M."/>
            <person name="Riley R."/>
            <person name="Sitrit Y."/>
            <person name="Stielow B."/>
            <person name="Szollosi G."/>
            <person name="Zifcakova L."/>
            <person name="Stursova M."/>
            <person name="Spatafora J.W."/>
            <person name="Tedersoo L."/>
            <person name="Vaario L.-M."/>
            <person name="Yamada A."/>
            <person name="Yan M."/>
            <person name="Wang P."/>
            <person name="Xu J."/>
            <person name="Bruns T."/>
            <person name="Baldrian P."/>
            <person name="Vilgalys R."/>
            <person name="Henrissat B."/>
            <person name="Grigoriev I.V."/>
            <person name="Hibbett D."/>
            <person name="Nagy L.G."/>
            <person name="Martin F.M."/>
        </authorList>
    </citation>
    <scope>NUCLEOTIDE SEQUENCE</scope>
    <source>
        <strain evidence="4">Prilba</strain>
    </source>
</reference>
<dbReference type="OrthoDB" id="3219854at2759"/>
<organism evidence="4 5">
    <name type="scientific">Russula ochroleuca</name>
    <dbReference type="NCBI Taxonomy" id="152965"/>
    <lineage>
        <taxon>Eukaryota</taxon>
        <taxon>Fungi</taxon>
        <taxon>Dikarya</taxon>
        <taxon>Basidiomycota</taxon>
        <taxon>Agaricomycotina</taxon>
        <taxon>Agaricomycetes</taxon>
        <taxon>Russulales</taxon>
        <taxon>Russulaceae</taxon>
        <taxon>Russula</taxon>
    </lineage>
</organism>
<feature type="transmembrane region" description="Helical" evidence="2">
    <location>
        <begin position="210"/>
        <end position="231"/>
    </location>
</feature>
<accession>A0A9P5JV15</accession>
<comment type="caution">
    <text evidence="4">The sequence shown here is derived from an EMBL/GenBank/DDBJ whole genome shotgun (WGS) entry which is preliminary data.</text>
</comment>
<feature type="transmembrane region" description="Helical" evidence="2">
    <location>
        <begin position="71"/>
        <end position="92"/>
    </location>
</feature>
<protein>
    <recommendedName>
        <fullName evidence="3">DUF6535 domain-containing protein</fullName>
    </recommendedName>
</protein>
<feature type="compositionally biased region" description="Low complexity" evidence="1">
    <location>
        <begin position="659"/>
        <end position="673"/>
    </location>
</feature>
<proteinExistence type="predicted"/>
<dbReference type="EMBL" id="WHVB01000053">
    <property type="protein sequence ID" value="KAF8464772.1"/>
    <property type="molecule type" value="Genomic_DNA"/>
</dbReference>
<feature type="region of interest" description="Disordered" evidence="1">
    <location>
        <begin position="1"/>
        <end position="45"/>
    </location>
</feature>
<gene>
    <name evidence="4" type="ORF">DFH94DRAFT_699101</name>
</gene>
<dbReference type="AlphaFoldDB" id="A0A9P5JV15"/>
<keyword evidence="2" id="KW-0812">Transmembrane</keyword>
<feature type="compositionally biased region" description="Polar residues" evidence="1">
    <location>
        <begin position="695"/>
        <end position="715"/>
    </location>
</feature>
<keyword evidence="2" id="KW-0472">Membrane</keyword>
<keyword evidence="5" id="KW-1185">Reference proteome</keyword>
<feature type="compositionally biased region" description="Pro residues" evidence="1">
    <location>
        <begin position="632"/>
        <end position="641"/>
    </location>
</feature>
<feature type="region of interest" description="Disordered" evidence="1">
    <location>
        <begin position="627"/>
        <end position="715"/>
    </location>
</feature>
<evidence type="ECO:0000259" key="3">
    <source>
        <dbReference type="Pfam" id="PF20153"/>
    </source>
</evidence>
<evidence type="ECO:0000313" key="5">
    <source>
        <dbReference type="Proteomes" id="UP000759537"/>
    </source>
</evidence>
<evidence type="ECO:0000256" key="1">
    <source>
        <dbReference type="SAM" id="MobiDB-lite"/>
    </source>
</evidence>
<evidence type="ECO:0000313" key="4">
    <source>
        <dbReference type="EMBL" id="KAF8464772.1"/>
    </source>
</evidence>
<dbReference type="Pfam" id="PF20153">
    <property type="entry name" value="DUF6535"/>
    <property type="match status" value="1"/>
</dbReference>
<feature type="compositionally biased region" description="Low complexity" evidence="1">
    <location>
        <begin position="35"/>
        <end position="45"/>
    </location>
</feature>
<feature type="transmembrane region" description="Helical" evidence="2">
    <location>
        <begin position="145"/>
        <end position="167"/>
    </location>
</feature>
<dbReference type="Proteomes" id="UP000759537">
    <property type="component" value="Unassembled WGS sequence"/>
</dbReference>
<feature type="transmembrane region" description="Helical" evidence="2">
    <location>
        <begin position="237"/>
        <end position="262"/>
    </location>
</feature>
<sequence length="715" mass="78679">MSTSTNHPTPNPFRHSGILAPRANSPDGAKGVLAETSESDSSFTDSSSTLFSLYLSHAEKHDKHQAESWKAGADGILLFTGLFATAIATFVVDSYKYLLPDSAGNTVVLLAQISQQLNGISNGTHVPITAFSSAQQQSSPPASAIWVNSLWFLSLVISLFCALLATLQQRWARRYLQLTQPQVAVHKRAHIRSFFSEGVGRFHVPVAVEAIPALLHISVFLFLAGLVISLFTIHHTVAYIILSAVVVCSLVYTAITMMPVIYHDSPYTSPFSTPAWYISRKTAVVVLNAVDWVLNFLREFKEGFARWRSTATTTRPESAPDTVSIHKPLLSQNMTKAVYTAAVRLDAQRDARALGWTLDRLDEEGELVKFAAGIPGFSRSTEVEEPVAILEKTPALSKLHRGLSRHIMALLIRASKPGLLRDSKLLPESVRQYRVKVCLEALFYLPHAIEGILDRFAGHYNNPKVVLGYAPILQSVESWLIAERLSVSSSSRINPAVKIGAQCLATVIASQPPPDEQCRPILMRHLRIKEPDILNQYLDFFDSLLLKNLNGFLKDTAKKVIEDADKQHHIDIVLSTVRLAKRLKFEHATHEMRDQFEEWRTAIQQYATGPAGKAKDNAEKLLYELSSLTTGPPRPPAPVPPASGNVPRAHTLPTNALGTAATSTSTHPPQTSQIPSVRRPLRPVLQPSNDAYIEMSSSPIPQSDTFPLTSMSPSS</sequence>
<dbReference type="InterPro" id="IPR045338">
    <property type="entry name" value="DUF6535"/>
</dbReference>
<reference evidence="4" key="2">
    <citation type="journal article" date="2020" name="Nat. Commun.">
        <title>Large-scale genome sequencing of mycorrhizal fungi provides insights into the early evolution of symbiotic traits.</title>
        <authorList>
            <person name="Miyauchi S."/>
            <person name="Kiss E."/>
            <person name="Kuo A."/>
            <person name="Drula E."/>
            <person name="Kohler A."/>
            <person name="Sanchez-Garcia M."/>
            <person name="Morin E."/>
            <person name="Andreopoulos B."/>
            <person name="Barry K.W."/>
            <person name="Bonito G."/>
            <person name="Buee M."/>
            <person name="Carver A."/>
            <person name="Chen C."/>
            <person name="Cichocki N."/>
            <person name="Clum A."/>
            <person name="Culley D."/>
            <person name="Crous P.W."/>
            <person name="Fauchery L."/>
            <person name="Girlanda M."/>
            <person name="Hayes R.D."/>
            <person name="Keri Z."/>
            <person name="LaButti K."/>
            <person name="Lipzen A."/>
            <person name="Lombard V."/>
            <person name="Magnuson J."/>
            <person name="Maillard F."/>
            <person name="Murat C."/>
            <person name="Nolan M."/>
            <person name="Ohm R.A."/>
            <person name="Pangilinan J."/>
            <person name="Pereira M.F."/>
            <person name="Perotto S."/>
            <person name="Peter M."/>
            <person name="Pfister S."/>
            <person name="Riley R."/>
            <person name="Sitrit Y."/>
            <person name="Stielow J.B."/>
            <person name="Szollosi G."/>
            <person name="Zifcakova L."/>
            <person name="Stursova M."/>
            <person name="Spatafora J.W."/>
            <person name="Tedersoo L."/>
            <person name="Vaario L.M."/>
            <person name="Yamada A."/>
            <person name="Yan M."/>
            <person name="Wang P."/>
            <person name="Xu J."/>
            <person name="Bruns T."/>
            <person name="Baldrian P."/>
            <person name="Vilgalys R."/>
            <person name="Dunand C."/>
            <person name="Henrissat B."/>
            <person name="Grigoriev I.V."/>
            <person name="Hibbett D."/>
            <person name="Nagy L.G."/>
            <person name="Martin F.M."/>
        </authorList>
    </citation>
    <scope>NUCLEOTIDE SEQUENCE</scope>
    <source>
        <strain evidence="4">Prilba</strain>
    </source>
</reference>
<evidence type="ECO:0000256" key="2">
    <source>
        <dbReference type="SAM" id="Phobius"/>
    </source>
</evidence>
<name>A0A9P5JV15_9AGAM</name>
<keyword evidence="2" id="KW-1133">Transmembrane helix</keyword>
<feature type="domain" description="DUF6535" evidence="3">
    <location>
        <begin position="53"/>
        <end position="232"/>
    </location>
</feature>